<dbReference type="RefSeq" id="WP_006521491.1">
    <property type="nucleotide sequence ID" value="NC_021184.1"/>
</dbReference>
<proteinExistence type="predicted"/>
<evidence type="ECO:0000259" key="1">
    <source>
        <dbReference type="Pfam" id="PF03551"/>
    </source>
</evidence>
<dbReference type="Proteomes" id="UP000013520">
    <property type="component" value="Chromosome"/>
</dbReference>
<dbReference type="EMBL" id="CP003273">
    <property type="protein sequence ID" value="AGL03462.1"/>
    <property type="molecule type" value="Genomic_DNA"/>
</dbReference>
<dbReference type="AlphaFoldDB" id="R4KPH4"/>
<organism evidence="2 3">
    <name type="scientific">Desulfoscipio gibsoniae DSM 7213</name>
    <dbReference type="NCBI Taxonomy" id="767817"/>
    <lineage>
        <taxon>Bacteria</taxon>
        <taxon>Bacillati</taxon>
        <taxon>Bacillota</taxon>
        <taxon>Clostridia</taxon>
        <taxon>Eubacteriales</taxon>
        <taxon>Desulfallaceae</taxon>
        <taxon>Desulfoscipio</taxon>
    </lineage>
</organism>
<name>R4KPH4_9FIRM</name>
<sequence>MLRDIFLGFIRVHILYHASLSPVYGLELIEELESHGYHVSPGTMYPILQKLEQSGLLVSEKVNVEGKIRKYYSITEEGNNVLLESKKRIRELALEVLGEDL</sequence>
<keyword evidence="3" id="KW-1185">Reference proteome</keyword>
<dbReference type="Gene3D" id="1.10.10.10">
    <property type="entry name" value="Winged helix-like DNA-binding domain superfamily/Winged helix DNA-binding domain"/>
    <property type="match status" value="1"/>
</dbReference>
<dbReference type="InterPro" id="IPR036390">
    <property type="entry name" value="WH_DNA-bd_sf"/>
</dbReference>
<dbReference type="PANTHER" id="PTHR33169">
    <property type="entry name" value="PADR-FAMILY TRANSCRIPTIONAL REGULATOR"/>
    <property type="match status" value="1"/>
</dbReference>
<reference evidence="2 3" key="1">
    <citation type="submission" date="2012-01" db="EMBL/GenBank/DDBJ databases">
        <title>Complete sequence of Desulfotomaculum gibsoniae DSM 7213.</title>
        <authorList>
            <consortium name="US DOE Joint Genome Institute"/>
            <person name="Lucas S."/>
            <person name="Han J."/>
            <person name="Lapidus A."/>
            <person name="Cheng J.-F."/>
            <person name="Goodwin L."/>
            <person name="Pitluck S."/>
            <person name="Peters L."/>
            <person name="Ovchinnikova G."/>
            <person name="Teshima H."/>
            <person name="Detter J.C."/>
            <person name="Han C."/>
            <person name="Tapia R."/>
            <person name="Land M."/>
            <person name="Hauser L."/>
            <person name="Kyrpides N."/>
            <person name="Ivanova N."/>
            <person name="Pagani I."/>
            <person name="Parshina S."/>
            <person name="Plugge C."/>
            <person name="Muyzer G."/>
            <person name="Kuever J."/>
            <person name="Ivanova A."/>
            <person name="Nazina T."/>
            <person name="Klenk H.-P."/>
            <person name="Brambilla E."/>
            <person name="Spring S."/>
            <person name="Stams A.F."/>
            <person name="Woyke T."/>
        </authorList>
    </citation>
    <scope>NUCLEOTIDE SEQUENCE [LARGE SCALE GENOMIC DNA]</scope>
    <source>
        <strain evidence="2 3">DSM 7213</strain>
    </source>
</reference>
<evidence type="ECO:0000313" key="3">
    <source>
        <dbReference type="Proteomes" id="UP000013520"/>
    </source>
</evidence>
<dbReference type="InterPro" id="IPR052509">
    <property type="entry name" value="Metal_resp_DNA-bind_regulator"/>
</dbReference>
<feature type="domain" description="Transcription regulator PadR N-terminal" evidence="1">
    <location>
        <begin position="14"/>
        <end position="82"/>
    </location>
</feature>
<accession>R4KPH4</accession>
<dbReference type="InterPro" id="IPR005149">
    <property type="entry name" value="Tscrpt_reg_PadR_N"/>
</dbReference>
<dbReference type="Pfam" id="PF03551">
    <property type="entry name" value="PadR"/>
    <property type="match status" value="1"/>
</dbReference>
<gene>
    <name evidence="2" type="ORF">Desgi_4209</name>
</gene>
<dbReference type="STRING" id="767817.Desgi_4209"/>
<protein>
    <submittedName>
        <fullName evidence="2">Putative transcriptional regulator</fullName>
    </submittedName>
</protein>
<dbReference type="KEGG" id="dgi:Desgi_4209"/>
<dbReference type="SUPFAM" id="SSF46785">
    <property type="entry name" value="Winged helix' DNA-binding domain"/>
    <property type="match status" value="1"/>
</dbReference>
<dbReference type="PANTHER" id="PTHR33169:SF14">
    <property type="entry name" value="TRANSCRIPTIONAL REGULATOR RV3488"/>
    <property type="match status" value="1"/>
</dbReference>
<dbReference type="eggNOG" id="COG1695">
    <property type="taxonomic scope" value="Bacteria"/>
</dbReference>
<evidence type="ECO:0000313" key="2">
    <source>
        <dbReference type="EMBL" id="AGL03462.1"/>
    </source>
</evidence>
<dbReference type="InterPro" id="IPR036388">
    <property type="entry name" value="WH-like_DNA-bd_sf"/>
</dbReference>
<dbReference type="HOGENOM" id="CLU_063440_3_2_9"/>